<gene>
    <name evidence="2" type="ORF">SHEWBE_2863</name>
</gene>
<protein>
    <submittedName>
        <fullName evidence="2">Uncharacterized protein</fullName>
    </submittedName>
</protein>
<accession>A0A330M2L5</accession>
<sequence length="96" mass="10501">MNSFSTVTIKTMLTGVIMLLLAVNIVPAWQVYQSKMSIKTDSPSGSSLAERYLILGDWPAATDLSSVIEDNDKYTVTPSQQTQVSPMKGDETLDTQ</sequence>
<feature type="region of interest" description="Disordered" evidence="1">
    <location>
        <begin position="75"/>
        <end position="96"/>
    </location>
</feature>
<reference evidence="3" key="1">
    <citation type="submission" date="2018-06" db="EMBL/GenBank/DDBJ databases">
        <authorList>
            <person name="Cea G.-C."/>
            <person name="William W."/>
        </authorList>
    </citation>
    <scope>NUCLEOTIDE SEQUENCE [LARGE SCALE GENOMIC DNA]</scope>
    <source>
        <strain evidence="3">DB21MT-2</strain>
    </source>
</reference>
<dbReference type="AlphaFoldDB" id="A0A330M2L5"/>
<evidence type="ECO:0000313" key="3">
    <source>
        <dbReference type="Proteomes" id="UP000250123"/>
    </source>
</evidence>
<feature type="compositionally biased region" description="Polar residues" evidence="1">
    <location>
        <begin position="75"/>
        <end position="85"/>
    </location>
</feature>
<name>A0A330M2L5_9GAMM</name>
<dbReference type="Proteomes" id="UP000250123">
    <property type="component" value="Chromosome SHEWBE"/>
</dbReference>
<dbReference type="EMBL" id="LS483452">
    <property type="protein sequence ID" value="SQH76826.1"/>
    <property type="molecule type" value="Genomic_DNA"/>
</dbReference>
<evidence type="ECO:0000313" key="2">
    <source>
        <dbReference type="EMBL" id="SQH76826.1"/>
    </source>
</evidence>
<organism evidence="2 3">
    <name type="scientific">Shewanella benthica</name>
    <dbReference type="NCBI Taxonomy" id="43661"/>
    <lineage>
        <taxon>Bacteria</taxon>
        <taxon>Pseudomonadati</taxon>
        <taxon>Pseudomonadota</taxon>
        <taxon>Gammaproteobacteria</taxon>
        <taxon>Alteromonadales</taxon>
        <taxon>Shewanellaceae</taxon>
        <taxon>Shewanella</taxon>
    </lineage>
</organism>
<proteinExistence type="predicted"/>
<evidence type="ECO:0000256" key="1">
    <source>
        <dbReference type="SAM" id="MobiDB-lite"/>
    </source>
</evidence>
<dbReference type="KEGG" id="sbk:SHEWBE_2863"/>